<evidence type="ECO:0000313" key="4">
    <source>
        <dbReference type="Proteomes" id="UP000008792"/>
    </source>
</evidence>
<dbReference type="EMBL" id="CH940683">
    <property type="protein sequence ID" value="KRF80906.1"/>
    <property type="molecule type" value="Genomic_DNA"/>
</dbReference>
<feature type="compositionally biased region" description="Basic and acidic residues" evidence="1">
    <location>
        <begin position="69"/>
        <end position="83"/>
    </location>
</feature>
<name>A0A0Q9W7W6_DROVI</name>
<feature type="region of interest" description="Disordered" evidence="1">
    <location>
        <begin position="68"/>
        <end position="97"/>
    </location>
</feature>
<feature type="region of interest" description="Disordered" evidence="1">
    <location>
        <begin position="26"/>
        <end position="51"/>
    </location>
</feature>
<evidence type="ECO:0000256" key="1">
    <source>
        <dbReference type="SAM" id="MobiDB-lite"/>
    </source>
</evidence>
<dbReference type="InParanoid" id="A0A0Q9W7W6"/>
<feature type="compositionally biased region" description="Basic and acidic residues" evidence="1">
    <location>
        <begin position="405"/>
        <end position="420"/>
    </location>
</feature>
<sequence length="439" mass="49216">MPAFHEPLVNWQRKRRAATLLAEAVKKGKPLKNRNTSRTGTKPVTPNTASSCSNRFALLEPQDDVSVIDDDKTDTADEARPAPEKQQAAKKISKPRPITVPGVSDIVAMEQTIDQSVGPDSYEFKVSPSGYLRIYAKDADTHRAIVRKPTEVRVQFTHYCLKEDRPYRVVDKNLAASTPRSQIEAAFTSHGHTVTNLCNPSPRQPTSEASADFTNDSPSRNFLFVDLKEDVNNREALRLNRVGRQRVTIELPRKSNSIMQCFRCFEFDHTKNYCLKQPMCGRCGQPHWTNSEQCQAITVADLRCLNCNGNHAAYNKGCKAFQQRLNARHLAINVAARHDTTNSNLHGASTRSSYPPKLCNKACHMLMRCGQDATLTSKMLKRANPLYTISPPLQQRSPNTSSMDLRGKTRPSEVSFKDSSSRSQHLMQQSQVSWSASRS</sequence>
<evidence type="ECO:0000313" key="3">
    <source>
        <dbReference type="EMBL" id="KRF80906.1"/>
    </source>
</evidence>
<proteinExistence type="predicted"/>
<gene>
    <name evidence="3" type="primary">Dvir\GJ26127</name>
    <name evidence="3" type="ORF">Dvir_GJ26127</name>
</gene>
<dbReference type="InterPro" id="IPR006579">
    <property type="entry name" value="Pre_C2HC_dom"/>
</dbReference>
<organism evidence="3 4">
    <name type="scientific">Drosophila virilis</name>
    <name type="common">Fruit fly</name>
    <dbReference type="NCBI Taxonomy" id="7244"/>
    <lineage>
        <taxon>Eukaryota</taxon>
        <taxon>Metazoa</taxon>
        <taxon>Ecdysozoa</taxon>
        <taxon>Arthropoda</taxon>
        <taxon>Hexapoda</taxon>
        <taxon>Insecta</taxon>
        <taxon>Pterygota</taxon>
        <taxon>Neoptera</taxon>
        <taxon>Endopterygota</taxon>
        <taxon>Diptera</taxon>
        <taxon>Brachycera</taxon>
        <taxon>Muscomorpha</taxon>
        <taxon>Ephydroidea</taxon>
        <taxon>Drosophilidae</taxon>
        <taxon>Drosophila</taxon>
    </lineage>
</organism>
<evidence type="ECO:0000259" key="2">
    <source>
        <dbReference type="SMART" id="SM00596"/>
    </source>
</evidence>
<feature type="compositionally biased region" description="Polar residues" evidence="1">
    <location>
        <begin position="33"/>
        <end position="51"/>
    </location>
</feature>
<dbReference type="Proteomes" id="UP000008792">
    <property type="component" value="Unassembled WGS sequence"/>
</dbReference>
<feature type="compositionally biased region" description="Polar residues" evidence="1">
    <location>
        <begin position="421"/>
        <end position="439"/>
    </location>
</feature>
<protein>
    <recommendedName>
        <fullName evidence="2">Pre-C2HC domain-containing protein</fullName>
    </recommendedName>
</protein>
<feature type="domain" description="Pre-C2HC" evidence="2">
    <location>
        <begin position="180"/>
        <end position="259"/>
    </location>
</feature>
<dbReference type="Pfam" id="PF07530">
    <property type="entry name" value="PRE_C2HC"/>
    <property type="match status" value="1"/>
</dbReference>
<feature type="compositionally biased region" description="Polar residues" evidence="1">
    <location>
        <begin position="391"/>
        <end position="403"/>
    </location>
</feature>
<keyword evidence="4" id="KW-1185">Reference proteome</keyword>
<dbReference type="SMART" id="SM00596">
    <property type="entry name" value="PRE_C2HC"/>
    <property type="match status" value="1"/>
</dbReference>
<accession>A0A0Q9W7W6</accession>
<dbReference type="AlphaFoldDB" id="A0A0Q9W7W6"/>
<feature type="region of interest" description="Disordered" evidence="1">
    <location>
        <begin position="387"/>
        <end position="439"/>
    </location>
</feature>
<reference evidence="3 4" key="1">
    <citation type="journal article" date="2007" name="Nature">
        <title>Evolution of genes and genomes on the Drosophila phylogeny.</title>
        <authorList>
            <consortium name="Drosophila 12 Genomes Consortium"/>
            <person name="Clark A.G."/>
            <person name="Eisen M.B."/>
            <person name="Smith D.R."/>
            <person name="Bergman C.M."/>
            <person name="Oliver B."/>
            <person name="Markow T.A."/>
            <person name="Kaufman T.C."/>
            <person name="Kellis M."/>
            <person name="Gelbart W."/>
            <person name="Iyer V.N."/>
            <person name="Pollard D.A."/>
            <person name="Sackton T.B."/>
            <person name="Larracuente A.M."/>
            <person name="Singh N.D."/>
            <person name="Abad J.P."/>
            <person name="Abt D.N."/>
            <person name="Adryan B."/>
            <person name="Aguade M."/>
            <person name="Akashi H."/>
            <person name="Anderson W.W."/>
            <person name="Aquadro C.F."/>
            <person name="Ardell D.H."/>
            <person name="Arguello R."/>
            <person name="Artieri C.G."/>
            <person name="Barbash D.A."/>
            <person name="Barker D."/>
            <person name="Barsanti P."/>
            <person name="Batterham P."/>
            <person name="Batzoglou S."/>
            <person name="Begun D."/>
            <person name="Bhutkar A."/>
            <person name="Blanco E."/>
            <person name="Bosak S.A."/>
            <person name="Bradley R.K."/>
            <person name="Brand A.D."/>
            <person name="Brent M.R."/>
            <person name="Brooks A.N."/>
            <person name="Brown R.H."/>
            <person name="Butlin R.K."/>
            <person name="Caggese C."/>
            <person name="Calvi B.R."/>
            <person name="Bernardo de Carvalho A."/>
            <person name="Caspi A."/>
            <person name="Castrezana S."/>
            <person name="Celniker S.E."/>
            <person name="Chang J.L."/>
            <person name="Chapple C."/>
            <person name="Chatterji S."/>
            <person name="Chinwalla A."/>
            <person name="Civetta A."/>
            <person name="Clifton S.W."/>
            <person name="Comeron J.M."/>
            <person name="Costello J.C."/>
            <person name="Coyne J.A."/>
            <person name="Daub J."/>
            <person name="David R.G."/>
            <person name="Delcher A.L."/>
            <person name="Delehaunty K."/>
            <person name="Do C.B."/>
            <person name="Ebling H."/>
            <person name="Edwards K."/>
            <person name="Eickbush T."/>
            <person name="Evans J.D."/>
            <person name="Filipski A."/>
            <person name="Findeiss S."/>
            <person name="Freyhult E."/>
            <person name="Fulton L."/>
            <person name="Fulton R."/>
            <person name="Garcia A.C."/>
            <person name="Gardiner A."/>
            <person name="Garfield D.A."/>
            <person name="Garvin B.E."/>
            <person name="Gibson G."/>
            <person name="Gilbert D."/>
            <person name="Gnerre S."/>
            <person name="Godfrey J."/>
            <person name="Good R."/>
            <person name="Gotea V."/>
            <person name="Gravely B."/>
            <person name="Greenberg A.J."/>
            <person name="Griffiths-Jones S."/>
            <person name="Gross S."/>
            <person name="Guigo R."/>
            <person name="Gustafson E.A."/>
            <person name="Haerty W."/>
            <person name="Hahn M.W."/>
            <person name="Halligan D.L."/>
            <person name="Halpern A.L."/>
            <person name="Halter G.M."/>
            <person name="Han M.V."/>
            <person name="Heger A."/>
            <person name="Hillier L."/>
            <person name="Hinrichs A.S."/>
            <person name="Holmes I."/>
            <person name="Hoskins R.A."/>
            <person name="Hubisz M.J."/>
            <person name="Hultmark D."/>
            <person name="Huntley M.A."/>
            <person name="Jaffe D.B."/>
            <person name="Jagadeeshan S."/>
            <person name="Jeck W.R."/>
            <person name="Johnson J."/>
            <person name="Jones C.D."/>
            <person name="Jordan W.C."/>
            <person name="Karpen G.H."/>
            <person name="Kataoka E."/>
            <person name="Keightley P.D."/>
            <person name="Kheradpour P."/>
            <person name="Kirkness E.F."/>
            <person name="Koerich L.B."/>
            <person name="Kristiansen K."/>
            <person name="Kudrna D."/>
            <person name="Kulathinal R.J."/>
            <person name="Kumar S."/>
            <person name="Kwok R."/>
            <person name="Lander E."/>
            <person name="Langley C.H."/>
            <person name="Lapoint R."/>
            <person name="Lazzaro B.P."/>
            <person name="Lee S.J."/>
            <person name="Levesque L."/>
            <person name="Li R."/>
            <person name="Lin C.F."/>
            <person name="Lin M.F."/>
            <person name="Lindblad-Toh K."/>
            <person name="Llopart A."/>
            <person name="Long M."/>
            <person name="Low L."/>
            <person name="Lozovsky E."/>
            <person name="Lu J."/>
            <person name="Luo M."/>
            <person name="Machado C.A."/>
            <person name="Makalowski W."/>
            <person name="Marzo M."/>
            <person name="Matsuda M."/>
            <person name="Matzkin L."/>
            <person name="McAllister B."/>
            <person name="McBride C.S."/>
            <person name="McKernan B."/>
            <person name="McKernan K."/>
            <person name="Mendez-Lago M."/>
            <person name="Minx P."/>
            <person name="Mollenhauer M.U."/>
            <person name="Montooth K."/>
            <person name="Mount S.M."/>
            <person name="Mu X."/>
            <person name="Myers E."/>
            <person name="Negre B."/>
            <person name="Newfeld S."/>
            <person name="Nielsen R."/>
            <person name="Noor M.A."/>
            <person name="O'Grady P."/>
            <person name="Pachter L."/>
            <person name="Papaceit M."/>
            <person name="Parisi M.J."/>
            <person name="Parisi M."/>
            <person name="Parts L."/>
            <person name="Pedersen J.S."/>
            <person name="Pesole G."/>
            <person name="Phillippy A.M."/>
            <person name="Ponting C.P."/>
            <person name="Pop M."/>
            <person name="Porcelli D."/>
            <person name="Powell J.R."/>
            <person name="Prohaska S."/>
            <person name="Pruitt K."/>
            <person name="Puig M."/>
            <person name="Quesneville H."/>
            <person name="Ram K.R."/>
            <person name="Rand D."/>
            <person name="Rasmussen M.D."/>
            <person name="Reed L.K."/>
            <person name="Reenan R."/>
            <person name="Reily A."/>
            <person name="Remington K.A."/>
            <person name="Rieger T.T."/>
            <person name="Ritchie M.G."/>
            <person name="Robin C."/>
            <person name="Rogers Y.H."/>
            <person name="Rohde C."/>
            <person name="Rozas J."/>
            <person name="Rubenfield M.J."/>
            <person name="Ruiz A."/>
            <person name="Russo S."/>
            <person name="Salzberg S.L."/>
            <person name="Sanchez-Gracia A."/>
            <person name="Saranga D.J."/>
            <person name="Sato H."/>
            <person name="Schaeffer S.W."/>
            <person name="Schatz M.C."/>
            <person name="Schlenke T."/>
            <person name="Schwartz R."/>
            <person name="Segarra C."/>
            <person name="Singh R.S."/>
            <person name="Sirot L."/>
            <person name="Sirota M."/>
            <person name="Sisneros N.B."/>
            <person name="Smith C.D."/>
            <person name="Smith T.F."/>
            <person name="Spieth J."/>
            <person name="Stage D.E."/>
            <person name="Stark A."/>
            <person name="Stephan W."/>
            <person name="Strausberg R.L."/>
            <person name="Strempel S."/>
            <person name="Sturgill D."/>
            <person name="Sutton G."/>
            <person name="Sutton G.G."/>
            <person name="Tao W."/>
            <person name="Teichmann S."/>
            <person name="Tobari Y.N."/>
            <person name="Tomimura Y."/>
            <person name="Tsolas J.M."/>
            <person name="Valente V.L."/>
            <person name="Venter E."/>
            <person name="Venter J.C."/>
            <person name="Vicario S."/>
            <person name="Vieira F.G."/>
            <person name="Vilella A.J."/>
            <person name="Villasante A."/>
            <person name="Walenz B."/>
            <person name="Wang J."/>
            <person name="Wasserman M."/>
            <person name="Watts T."/>
            <person name="Wilson D."/>
            <person name="Wilson R.K."/>
            <person name="Wing R.A."/>
            <person name="Wolfner M.F."/>
            <person name="Wong A."/>
            <person name="Wong G.K."/>
            <person name="Wu C.I."/>
            <person name="Wu G."/>
            <person name="Yamamoto D."/>
            <person name="Yang H.P."/>
            <person name="Yang S.P."/>
            <person name="Yorke J.A."/>
            <person name="Yoshida K."/>
            <person name="Zdobnov E."/>
            <person name="Zhang P."/>
            <person name="Zhang Y."/>
            <person name="Zimin A.V."/>
            <person name="Baldwin J."/>
            <person name="Abdouelleil A."/>
            <person name="Abdulkadir J."/>
            <person name="Abebe A."/>
            <person name="Abera B."/>
            <person name="Abreu J."/>
            <person name="Acer S.C."/>
            <person name="Aftuck L."/>
            <person name="Alexander A."/>
            <person name="An P."/>
            <person name="Anderson E."/>
            <person name="Anderson S."/>
            <person name="Arachi H."/>
            <person name="Azer M."/>
            <person name="Bachantsang P."/>
            <person name="Barry A."/>
            <person name="Bayul T."/>
            <person name="Berlin A."/>
            <person name="Bessette D."/>
            <person name="Bloom T."/>
            <person name="Blye J."/>
            <person name="Boguslavskiy L."/>
            <person name="Bonnet C."/>
            <person name="Boukhgalter B."/>
            <person name="Bourzgui I."/>
            <person name="Brown A."/>
            <person name="Cahill P."/>
            <person name="Channer S."/>
            <person name="Cheshatsang Y."/>
            <person name="Chuda L."/>
            <person name="Citroen M."/>
            <person name="Collymore A."/>
            <person name="Cooke P."/>
            <person name="Costello M."/>
            <person name="D'Aco K."/>
            <person name="Daza R."/>
            <person name="De Haan G."/>
            <person name="DeGray S."/>
            <person name="DeMaso C."/>
            <person name="Dhargay N."/>
            <person name="Dooley K."/>
            <person name="Dooley E."/>
            <person name="Doricent M."/>
            <person name="Dorje P."/>
            <person name="Dorjee K."/>
            <person name="Dupes A."/>
            <person name="Elong R."/>
            <person name="Falk J."/>
            <person name="Farina A."/>
            <person name="Faro S."/>
            <person name="Ferguson D."/>
            <person name="Fisher S."/>
            <person name="Foley C.D."/>
            <person name="Franke A."/>
            <person name="Friedrich D."/>
            <person name="Gadbois L."/>
            <person name="Gearin G."/>
            <person name="Gearin C.R."/>
            <person name="Giannoukos G."/>
            <person name="Goode T."/>
            <person name="Graham J."/>
            <person name="Grandbois E."/>
            <person name="Grewal S."/>
            <person name="Gyaltsen K."/>
            <person name="Hafez N."/>
            <person name="Hagos B."/>
            <person name="Hall J."/>
            <person name="Henson C."/>
            <person name="Hollinger A."/>
            <person name="Honan T."/>
            <person name="Huard M.D."/>
            <person name="Hughes L."/>
            <person name="Hurhula B."/>
            <person name="Husby M.E."/>
            <person name="Kamat A."/>
            <person name="Kanga B."/>
            <person name="Kashin S."/>
            <person name="Khazanovich D."/>
            <person name="Kisner P."/>
            <person name="Lance K."/>
            <person name="Lara M."/>
            <person name="Lee W."/>
            <person name="Lennon N."/>
            <person name="Letendre F."/>
            <person name="LeVine R."/>
            <person name="Lipovsky A."/>
            <person name="Liu X."/>
            <person name="Liu J."/>
            <person name="Liu S."/>
            <person name="Lokyitsang T."/>
            <person name="Lokyitsang Y."/>
            <person name="Lubonja R."/>
            <person name="Lui A."/>
            <person name="MacDonald P."/>
            <person name="Magnisalis V."/>
            <person name="Maru K."/>
            <person name="Matthews C."/>
            <person name="McCusker W."/>
            <person name="McDonough S."/>
            <person name="Mehta T."/>
            <person name="Meldrim J."/>
            <person name="Meneus L."/>
            <person name="Mihai O."/>
            <person name="Mihalev A."/>
            <person name="Mihova T."/>
            <person name="Mittelman R."/>
            <person name="Mlenga V."/>
            <person name="Montmayeur A."/>
            <person name="Mulrain L."/>
            <person name="Navidi A."/>
            <person name="Naylor J."/>
            <person name="Negash T."/>
            <person name="Nguyen T."/>
            <person name="Nguyen N."/>
            <person name="Nicol R."/>
            <person name="Norbu C."/>
            <person name="Norbu N."/>
            <person name="Novod N."/>
            <person name="O'Neill B."/>
            <person name="Osman S."/>
            <person name="Markiewicz E."/>
            <person name="Oyono O.L."/>
            <person name="Patti C."/>
            <person name="Phunkhang P."/>
            <person name="Pierre F."/>
            <person name="Priest M."/>
            <person name="Raghuraman S."/>
            <person name="Rege F."/>
            <person name="Reyes R."/>
            <person name="Rise C."/>
            <person name="Rogov P."/>
            <person name="Ross K."/>
            <person name="Ryan E."/>
            <person name="Settipalli S."/>
            <person name="Shea T."/>
            <person name="Sherpa N."/>
            <person name="Shi L."/>
            <person name="Shih D."/>
            <person name="Sparrow T."/>
            <person name="Spaulding J."/>
            <person name="Stalker J."/>
            <person name="Stange-Thomann N."/>
            <person name="Stavropoulos S."/>
            <person name="Stone C."/>
            <person name="Strader C."/>
            <person name="Tesfaye S."/>
            <person name="Thomson T."/>
            <person name="Thoulutsang Y."/>
            <person name="Thoulutsang D."/>
            <person name="Topham K."/>
            <person name="Topping I."/>
            <person name="Tsamla T."/>
            <person name="Vassiliev H."/>
            <person name="Vo A."/>
            <person name="Wangchuk T."/>
            <person name="Wangdi T."/>
            <person name="Weiand M."/>
            <person name="Wilkinson J."/>
            <person name="Wilson A."/>
            <person name="Yadav S."/>
            <person name="Young G."/>
            <person name="Yu Q."/>
            <person name="Zembek L."/>
            <person name="Zhong D."/>
            <person name="Zimmer A."/>
            <person name="Zwirko Z."/>
            <person name="Jaffe D.B."/>
            <person name="Alvarez P."/>
            <person name="Brockman W."/>
            <person name="Butler J."/>
            <person name="Chin C."/>
            <person name="Gnerre S."/>
            <person name="Grabherr M."/>
            <person name="Kleber M."/>
            <person name="Mauceli E."/>
            <person name="MacCallum I."/>
        </authorList>
    </citation>
    <scope>NUCLEOTIDE SEQUENCE [LARGE SCALE GENOMIC DNA]</scope>
    <source>
        <strain evidence="4">Tucson 15010-1051.87</strain>
    </source>
</reference>